<feature type="transmembrane region" description="Helical" evidence="5">
    <location>
        <begin position="268"/>
        <end position="288"/>
    </location>
</feature>
<dbReference type="PANTHER" id="PTHR23531:SF1">
    <property type="entry name" value="QUINOLENE RESISTANCE PROTEIN NORA"/>
    <property type="match status" value="1"/>
</dbReference>
<feature type="transmembrane region" description="Helical" evidence="5">
    <location>
        <begin position="300"/>
        <end position="320"/>
    </location>
</feature>
<evidence type="ECO:0000256" key="1">
    <source>
        <dbReference type="ARBA" id="ARBA00004651"/>
    </source>
</evidence>
<keyword evidence="4 5" id="KW-0472">Membrane</keyword>
<evidence type="ECO:0000256" key="4">
    <source>
        <dbReference type="ARBA" id="ARBA00023136"/>
    </source>
</evidence>
<feature type="transmembrane region" description="Helical" evidence="5">
    <location>
        <begin position="71"/>
        <end position="89"/>
    </location>
</feature>
<feature type="transmembrane region" description="Helical" evidence="5">
    <location>
        <begin position="187"/>
        <end position="208"/>
    </location>
</feature>
<keyword evidence="3 5" id="KW-1133">Transmembrane helix</keyword>
<feature type="transmembrane region" description="Helical" evidence="5">
    <location>
        <begin position="37"/>
        <end position="59"/>
    </location>
</feature>
<protein>
    <submittedName>
        <fullName evidence="7">MFS transporter</fullName>
    </submittedName>
</protein>
<feature type="transmembrane region" description="Helical" evidence="5">
    <location>
        <begin position="159"/>
        <end position="181"/>
    </location>
</feature>
<dbReference type="Pfam" id="PF07690">
    <property type="entry name" value="MFS_1"/>
    <property type="match status" value="1"/>
</dbReference>
<dbReference type="InterPro" id="IPR020846">
    <property type="entry name" value="MFS_dom"/>
</dbReference>
<dbReference type="InterPro" id="IPR052714">
    <property type="entry name" value="MFS_Exporter"/>
</dbReference>
<dbReference type="InterPro" id="IPR011701">
    <property type="entry name" value="MFS"/>
</dbReference>
<feature type="domain" description="Major facilitator superfamily (MFS) profile" evidence="6">
    <location>
        <begin position="35"/>
        <end position="414"/>
    </location>
</feature>
<dbReference type="RefSeq" id="WP_281005765.1">
    <property type="nucleotide sequence ID" value="NZ_JAYGIE010000009.1"/>
</dbReference>
<accession>A0ABU5TGF9</accession>
<dbReference type="InterPro" id="IPR036259">
    <property type="entry name" value="MFS_trans_sf"/>
</dbReference>
<evidence type="ECO:0000256" key="3">
    <source>
        <dbReference type="ARBA" id="ARBA00022989"/>
    </source>
</evidence>
<sequence>MEFSQIAWVIYFNGHIQIMQSLATFSNLDTNLRKNLTAIFLAGLFFWASMASQLPTIPLYIRTLTQSFDEIGMVMGSFAIGLIICRSYLGKLADRKGRRYTMRIGLIVAAVVPLCYAVSPSIQLLMFFRAIHGISIAAFASSYSALVADLAPIEKRGEVIGYMSLVNPLGLAFGPAIGGLMYEAWGYQLLFVSASLLAFSGLLLTTQIETEGKVSKRQELSTPEIKLGFWQTFLNPRVRVPSTVLLLVGLSFGTLSSFMPILMQQKQIGLNAGLFYMAAALSGFIIRFPVARLSDEWGRGIFISIGICFYGLSMAIIYFANHDYAFLLSGIAEGIGAGIVIPSVVAMLADRTVPQERGYVFGMAWIGFDVGIALAGPIMGKMIGLVGITNIFAIATGLCVLGLVIFSTQSNKTVTESFKFAIGKSSDRYAVKSIAIHV</sequence>
<evidence type="ECO:0000256" key="5">
    <source>
        <dbReference type="SAM" id="Phobius"/>
    </source>
</evidence>
<keyword evidence="8" id="KW-1185">Reference proteome</keyword>
<feature type="transmembrane region" description="Helical" evidence="5">
    <location>
        <begin position="125"/>
        <end position="147"/>
    </location>
</feature>
<dbReference type="Gene3D" id="1.20.1250.20">
    <property type="entry name" value="MFS general substrate transporter like domains"/>
    <property type="match status" value="2"/>
</dbReference>
<feature type="transmembrane region" description="Helical" evidence="5">
    <location>
        <begin position="326"/>
        <end position="348"/>
    </location>
</feature>
<evidence type="ECO:0000313" key="7">
    <source>
        <dbReference type="EMBL" id="MEA5476728.1"/>
    </source>
</evidence>
<feature type="transmembrane region" description="Helical" evidence="5">
    <location>
        <begin position="244"/>
        <end position="262"/>
    </location>
</feature>
<feature type="transmembrane region" description="Helical" evidence="5">
    <location>
        <begin position="360"/>
        <end position="379"/>
    </location>
</feature>
<dbReference type="PROSITE" id="PS50850">
    <property type="entry name" value="MFS"/>
    <property type="match status" value="1"/>
</dbReference>
<comment type="caution">
    <text evidence="7">The sequence shown here is derived from an EMBL/GenBank/DDBJ whole genome shotgun (WGS) entry which is preliminary data.</text>
</comment>
<evidence type="ECO:0000259" key="6">
    <source>
        <dbReference type="PROSITE" id="PS50850"/>
    </source>
</evidence>
<evidence type="ECO:0000256" key="2">
    <source>
        <dbReference type="ARBA" id="ARBA00022692"/>
    </source>
</evidence>
<feature type="transmembrane region" description="Helical" evidence="5">
    <location>
        <begin position="385"/>
        <end position="406"/>
    </location>
</feature>
<dbReference type="SUPFAM" id="SSF103473">
    <property type="entry name" value="MFS general substrate transporter"/>
    <property type="match status" value="1"/>
</dbReference>
<dbReference type="EMBL" id="JAYGIE010000009">
    <property type="protein sequence ID" value="MEA5476728.1"/>
    <property type="molecule type" value="Genomic_DNA"/>
</dbReference>
<comment type="subcellular location">
    <subcellularLocation>
        <location evidence="1">Cell membrane</location>
        <topology evidence="1">Multi-pass membrane protein</topology>
    </subcellularLocation>
</comment>
<dbReference type="Proteomes" id="UP001301388">
    <property type="component" value="Unassembled WGS sequence"/>
</dbReference>
<feature type="transmembrane region" description="Helical" evidence="5">
    <location>
        <begin position="101"/>
        <end position="119"/>
    </location>
</feature>
<proteinExistence type="predicted"/>
<evidence type="ECO:0000313" key="8">
    <source>
        <dbReference type="Proteomes" id="UP001301388"/>
    </source>
</evidence>
<keyword evidence="2 5" id="KW-0812">Transmembrane</keyword>
<dbReference type="PRINTS" id="PR01036">
    <property type="entry name" value="TCRTETB"/>
</dbReference>
<name>A0ABU5TGF9_9CYAN</name>
<dbReference type="PANTHER" id="PTHR23531">
    <property type="entry name" value="QUINOLENE RESISTANCE PROTEIN NORA"/>
    <property type="match status" value="1"/>
</dbReference>
<gene>
    <name evidence="7" type="ORF">VB774_03760</name>
</gene>
<reference evidence="7 8" key="1">
    <citation type="submission" date="2023-12" db="EMBL/GenBank/DDBJ databases">
        <title>Baltic Sea Cyanobacteria.</title>
        <authorList>
            <person name="Delbaje E."/>
            <person name="Fewer D.P."/>
            <person name="Shishido T.K."/>
        </authorList>
    </citation>
    <scope>NUCLEOTIDE SEQUENCE [LARGE SCALE GENOMIC DNA]</scope>
    <source>
        <strain evidence="7 8">UHCC 0370</strain>
    </source>
</reference>
<dbReference type="CDD" id="cd17489">
    <property type="entry name" value="MFS_YfcJ_like"/>
    <property type="match status" value="1"/>
</dbReference>
<organism evidence="7 8">
    <name type="scientific">Pseudanabaena galeata UHCC 0370</name>
    <dbReference type="NCBI Taxonomy" id="3110310"/>
    <lineage>
        <taxon>Bacteria</taxon>
        <taxon>Bacillati</taxon>
        <taxon>Cyanobacteriota</taxon>
        <taxon>Cyanophyceae</taxon>
        <taxon>Pseudanabaenales</taxon>
        <taxon>Pseudanabaenaceae</taxon>
        <taxon>Pseudanabaena</taxon>
    </lineage>
</organism>